<protein>
    <submittedName>
        <fullName evidence="2">Stage v sporulation protein ae (Spovae)</fullName>
    </submittedName>
</protein>
<dbReference type="InterPro" id="IPR005562">
    <property type="entry name" value="SpoVA"/>
</dbReference>
<name>A0A0W8E813_9ZZZZ</name>
<accession>A0A0W8E813</accession>
<dbReference type="Pfam" id="PF03862">
    <property type="entry name" value="SpoVAC_SpoVAEB"/>
    <property type="match status" value="1"/>
</dbReference>
<evidence type="ECO:0000256" key="1">
    <source>
        <dbReference type="SAM" id="Phobius"/>
    </source>
</evidence>
<keyword evidence="1" id="KW-0472">Membrane</keyword>
<feature type="transmembrane region" description="Helical" evidence="1">
    <location>
        <begin position="86"/>
        <end position="115"/>
    </location>
</feature>
<sequence>MTPLYMAFLGGGLLCLIGQLVMDLTKANITPGHILVGYISIGGILSAVGLYQPLVDAVGAGATIPLSGFGHLLVQGTLKAVETNGILGAFSGGVEAAAAGITCAIVFGYVAAVLFNPRN</sequence>
<dbReference type="AlphaFoldDB" id="A0A0W8E813"/>
<dbReference type="PANTHER" id="PTHR38450">
    <property type="entry name" value="STAGE V SPORULATION PROTEIN AC-RELATED"/>
    <property type="match status" value="1"/>
</dbReference>
<reference evidence="2" key="1">
    <citation type="journal article" date="2015" name="Proc. Natl. Acad. Sci. U.S.A.">
        <title>Networks of energetic and metabolic interactions define dynamics in microbial communities.</title>
        <authorList>
            <person name="Embree M."/>
            <person name="Liu J.K."/>
            <person name="Al-Bassam M.M."/>
            <person name="Zengler K."/>
        </authorList>
    </citation>
    <scope>NUCLEOTIDE SEQUENCE</scope>
</reference>
<keyword evidence="1" id="KW-0812">Transmembrane</keyword>
<evidence type="ECO:0000313" key="2">
    <source>
        <dbReference type="EMBL" id="KUG04763.1"/>
    </source>
</evidence>
<proteinExistence type="predicted"/>
<organism evidence="2">
    <name type="scientific">hydrocarbon metagenome</name>
    <dbReference type="NCBI Taxonomy" id="938273"/>
    <lineage>
        <taxon>unclassified sequences</taxon>
        <taxon>metagenomes</taxon>
        <taxon>ecological metagenomes</taxon>
    </lineage>
</organism>
<gene>
    <name evidence="2" type="ORF">ASZ90_017902</name>
</gene>
<comment type="caution">
    <text evidence="2">The sequence shown here is derived from an EMBL/GenBank/DDBJ whole genome shotgun (WGS) entry which is preliminary data.</text>
</comment>
<dbReference type="EMBL" id="LNQE01001842">
    <property type="protein sequence ID" value="KUG04763.1"/>
    <property type="molecule type" value="Genomic_DNA"/>
</dbReference>
<feature type="transmembrane region" description="Helical" evidence="1">
    <location>
        <begin position="6"/>
        <end position="22"/>
    </location>
</feature>
<keyword evidence="1" id="KW-1133">Transmembrane helix</keyword>
<feature type="transmembrane region" description="Helical" evidence="1">
    <location>
        <begin position="34"/>
        <end position="51"/>
    </location>
</feature>
<dbReference type="PANTHER" id="PTHR38450:SF2">
    <property type="entry name" value="STAGE V SPORULATION PROTEIN AEB"/>
    <property type="match status" value="1"/>
</dbReference>